<dbReference type="AlphaFoldDB" id="A0A4D4L251"/>
<dbReference type="InterPro" id="IPR051781">
    <property type="entry name" value="Metallo-dep_Hydrolase"/>
</dbReference>
<feature type="domain" description="Amidohydrolase-related" evidence="1">
    <location>
        <begin position="58"/>
        <end position="435"/>
    </location>
</feature>
<dbReference type="Gene3D" id="3.20.20.140">
    <property type="entry name" value="Metal-dependent hydrolases"/>
    <property type="match status" value="1"/>
</dbReference>
<name>A0A4D4L251_STRVO</name>
<dbReference type="PANTHER" id="PTHR43135:SF3">
    <property type="entry name" value="ALPHA-D-RIBOSE 1-METHYLPHOSPHONATE 5-TRIPHOSPHATE DIPHOSPHATASE"/>
    <property type="match status" value="1"/>
</dbReference>
<dbReference type="Pfam" id="PF01979">
    <property type="entry name" value="Amidohydro_1"/>
    <property type="match status" value="1"/>
</dbReference>
<dbReference type="InterPro" id="IPR032466">
    <property type="entry name" value="Metal_Hydrolase"/>
</dbReference>
<dbReference type="InterPro" id="IPR011059">
    <property type="entry name" value="Metal-dep_hydrolase_composite"/>
</dbReference>
<dbReference type="GO" id="GO:0016810">
    <property type="term" value="F:hydrolase activity, acting on carbon-nitrogen (but not peptide) bonds"/>
    <property type="evidence" value="ECO:0007669"/>
    <property type="project" value="InterPro"/>
</dbReference>
<evidence type="ECO:0000259" key="1">
    <source>
        <dbReference type="Pfam" id="PF01979"/>
    </source>
</evidence>
<dbReference type="PANTHER" id="PTHR43135">
    <property type="entry name" value="ALPHA-D-RIBOSE 1-METHYLPHOSPHONATE 5-TRIPHOSPHATE DIPHOSPHATASE"/>
    <property type="match status" value="1"/>
</dbReference>
<reference evidence="2 3" key="1">
    <citation type="journal article" date="2020" name="Int. J. Syst. Evol. Microbiol.">
        <title>Reclassification of Streptomyces castelarensis and Streptomyces sporoclivatus as later heterotypic synonyms of Streptomyces antimycoticus.</title>
        <authorList>
            <person name="Komaki H."/>
            <person name="Tamura T."/>
        </authorList>
    </citation>
    <scope>NUCLEOTIDE SEQUENCE [LARGE SCALE GENOMIC DNA]</scope>
    <source>
        <strain evidence="2 3">NBRC 13459</strain>
    </source>
</reference>
<gene>
    <name evidence="2" type="ORF">SVIO_026960</name>
</gene>
<dbReference type="RefSeq" id="WP_137977133.1">
    <property type="nucleotide sequence ID" value="NZ_BAAASO010000097.1"/>
</dbReference>
<sequence>MIIKNVTVIDGAGGPPQPGRDVHIEDGRFVDIRPARMKTAENSSKATGPAVLDGSGSYLIPGLWESHTHLTGMSMSVPVTDRPAFIHSALTGYVKTGVTSVCELGGPTNAMRRLRAASQANPSTPSLYFAGRSFTGVNGWPLSAVRGTVPNGTGENPGIVPSVEIDSVDSARWLLADQLGEIDYVKCIYDGKNDTGKLPLVALKAMVADAHRANKKVLVHIATGADLRDAVAVGADCIEHSFIPADPADEREAAQIAELLAETGTLYCPTIVTWEQLARTGEPAYLEELATSGILSADDIATVAARTSWGEPFPQHPIAESKIRFDYTMRTLHLFHEAGVKLVAGSDVPLAVTTPALALLRELQLFAMAGIPGSDIITAATSHAATKIGKQGTVGTVTIGAVADAILLDANPLTDIARLTNSRHRRAVIKDGELVLR</sequence>
<proteinExistence type="predicted"/>
<comment type="caution">
    <text evidence="2">The sequence shown here is derived from an EMBL/GenBank/DDBJ whole genome shotgun (WGS) entry which is preliminary data.</text>
</comment>
<evidence type="ECO:0000313" key="3">
    <source>
        <dbReference type="Proteomes" id="UP000301309"/>
    </source>
</evidence>
<dbReference type="OrthoDB" id="3189065at2"/>
<dbReference type="SUPFAM" id="SSF51338">
    <property type="entry name" value="Composite domain of metallo-dependent hydrolases"/>
    <property type="match status" value="1"/>
</dbReference>
<dbReference type="SUPFAM" id="SSF51556">
    <property type="entry name" value="Metallo-dependent hydrolases"/>
    <property type="match status" value="1"/>
</dbReference>
<protein>
    <submittedName>
        <fullName evidence="2">Amidohydrolase</fullName>
    </submittedName>
</protein>
<dbReference type="Gene3D" id="2.30.40.10">
    <property type="entry name" value="Urease, subunit C, domain 1"/>
    <property type="match status" value="1"/>
</dbReference>
<organism evidence="2 3">
    <name type="scientific">Streptomyces violaceusniger</name>
    <dbReference type="NCBI Taxonomy" id="68280"/>
    <lineage>
        <taxon>Bacteria</taxon>
        <taxon>Bacillati</taxon>
        <taxon>Actinomycetota</taxon>
        <taxon>Actinomycetes</taxon>
        <taxon>Kitasatosporales</taxon>
        <taxon>Streptomycetaceae</taxon>
        <taxon>Streptomyces</taxon>
        <taxon>Streptomyces violaceusniger group</taxon>
    </lineage>
</organism>
<keyword evidence="3" id="KW-1185">Reference proteome</keyword>
<dbReference type="Proteomes" id="UP000301309">
    <property type="component" value="Unassembled WGS sequence"/>
</dbReference>
<dbReference type="EMBL" id="BJHW01000001">
    <property type="protein sequence ID" value="GDY52073.1"/>
    <property type="molecule type" value="Genomic_DNA"/>
</dbReference>
<keyword evidence="2" id="KW-0378">Hydrolase</keyword>
<dbReference type="InterPro" id="IPR006680">
    <property type="entry name" value="Amidohydro-rel"/>
</dbReference>
<accession>A0A4D4L251</accession>
<evidence type="ECO:0000313" key="2">
    <source>
        <dbReference type="EMBL" id="GDY52073.1"/>
    </source>
</evidence>